<reference evidence="2" key="1">
    <citation type="journal article" date="2021" name="PeerJ">
        <title>Extensive microbial diversity within the chicken gut microbiome revealed by metagenomics and culture.</title>
        <authorList>
            <person name="Gilroy R."/>
            <person name="Ravi A."/>
            <person name="Getino M."/>
            <person name="Pursley I."/>
            <person name="Horton D.L."/>
            <person name="Alikhan N.F."/>
            <person name="Baker D."/>
            <person name="Gharbi K."/>
            <person name="Hall N."/>
            <person name="Watson M."/>
            <person name="Adriaenssens E.M."/>
            <person name="Foster-Nyarko E."/>
            <person name="Jarju S."/>
            <person name="Secka A."/>
            <person name="Antonio M."/>
            <person name="Oren A."/>
            <person name="Chaudhuri R.R."/>
            <person name="La Ragione R."/>
            <person name="Hildebrand F."/>
            <person name="Pallen M.J."/>
        </authorList>
    </citation>
    <scope>NUCLEOTIDE SEQUENCE</scope>
    <source>
        <strain evidence="2">1719</strain>
    </source>
</reference>
<accession>A0A9D2AZA8</accession>
<dbReference type="PANTHER" id="PTHR30121">
    <property type="entry name" value="UNCHARACTERIZED PROTEIN YJGR-RELATED"/>
    <property type="match status" value="1"/>
</dbReference>
<dbReference type="PANTHER" id="PTHR30121:SF6">
    <property type="entry name" value="SLR6007 PROTEIN"/>
    <property type="match status" value="1"/>
</dbReference>
<proteinExistence type="predicted"/>
<dbReference type="EMBL" id="DXEZ01000288">
    <property type="protein sequence ID" value="HIX55403.1"/>
    <property type="molecule type" value="Genomic_DNA"/>
</dbReference>
<dbReference type="SUPFAM" id="SSF52540">
    <property type="entry name" value="P-loop containing nucleoside triphosphate hydrolases"/>
    <property type="match status" value="1"/>
</dbReference>
<dbReference type="InterPro" id="IPR027417">
    <property type="entry name" value="P-loop_NTPase"/>
</dbReference>
<feature type="coiled-coil region" evidence="1">
    <location>
        <begin position="159"/>
        <end position="186"/>
    </location>
</feature>
<keyword evidence="1" id="KW-0175">Coiled coil</keyword>
<reference evidence="2" key="2">
    <citation type="submission" date="2021-04" db="EMBL/GenBank/DDBJ databases">
        <authorList>
            <person name="Gilroy R."/>
        </authorList>
    </citation>
    <scope>NUCLEOTIDE SEQUENCE</scope>
    <source>
        <strain evidence="2">1719</strain>
    </source>
</reference>
<gene>
    <name evidence="2" type="ORF">H9853_10270</name>
</gene>
<sequence>MSIKTLFSPKKKTTDEIDPIKPIPRNIASKVEKDGYDLEYLQRIQSHGGITFDDKHINSGDGYYQILTIFAYPQDPDIRWLWQVSNYENTIMTADIGTESTEAIRKQADRTLNELKDRALNGRKATRQNDAEDEYANVLQYMADLTQNGEIAKKIVIRLFVYDAKLEDLEDRVKRIKNDLKSGNYKADTYLFTQAQQFKTLSKSLGEQEKEFLSLPVAPQQMKAVTLGGGVPFSHQELLDPHGVTLGQTTTEGPFIFDQFAKTPSRSSYNMMILGKMGAGKSTLMKMLEEGAFARNNIIRGIDKTREYEYLIKKQGGVVVSLDGSEGMMNPLQVSATSIDAKTGKINELESFYSHLNKVTILFRMINGDSLDPIELQEFTSLLRKFYISIGMLPKDFQHNKDKIHICDLDPMSYPTMSDFSRWIDKLVTKEFLLKINATTARQRTFEKIKSSLHNLVENYGQLFDGHSTIKDLSKEKIVMFDTSEISTMDPNIYHAQLFSAISILWNHALINGRRQNSLLEAGKITKADVQYCDVFLDECHNIINPDNMFAVKYISDFEREMRKFWAGVILATQSPEEMVPDNVETAELGRLKTIFQLCQYKVMMGMDPSVLEKIKRLMGDSLTDADYEAIPDLVTGEAIFSLGSKDRYKVSLVPNERQLKDFHGGE</sequence>
<evidence type="ECO:0000313" key="3">
    <source>
        <dbReference type="Proteomes" id="UP000824156"/>
    </source>
</evidence>
<name>A0A9D2AZA8_9SPHI</name>
<dbReference type="AlphaFoldDB" id="A0A9D2AZA8"/>
<protein>
    <submittedName>
        <fullName evidence="2">Uncharacterized protein</fullName>
    </submittedName>
</protein>
<dbReference type="Gene3D" id="3.40.50.300">
    <property type="entry name" value="P-loop containing nucleotide triphosphate hydrolases"/>
    <property type="match status" value="2"/>
</dbReference>
<evidence type="ECO:0000313" key="2">
    <source>
        <dbReference type="EMBL" id="HIX55403.1"/>
    </source>
</evidence>
<dbReference type="InterPro" id="IPR051162">
    <property type="entry name" value="T4SS_component"/>
</dbReference>
<evidence type="ECO:0000256" key="1">
    <source>
        <dbReference type="SAM" id="Coils"/>
    </source>
</evidence>
<organism evidence="2 3">
    <name type="scientific">Candidatus Sphingobacterium stercoripullorum</name>
    <dbReference type="NCBI Taxonomy" id="2838759"/>
    <lineage>
        <taxon>Bacteria</taxon>
        <taxon>Pseudomonadati</taxon>
        <taxon>Bacteroidota</taxon>
        <taxon>Sphingobacteriia</taxon>
        <taxon>Sphingobacteriales</taxon>
        <taxon>Sphingobacteriaceae</taxon>
        <taxon>Sphingobacterium</taxon>
    </lineage>
</organism>
<dbReference type="Proteomes" id="UP000824156">
    <property type="component" value="Unassembled WGS sequence"/>
</dbReference>
<comment type="caution">
    <text evidence="2">The sequence shown here is derived from an EMBL/GenBank/DDBJ whole genome shotgun (WGS) entry which is preliminary data.</text>
</comment>